<proteinExistence type="predicted"/>
<feature type="region of interest" description="Disordered" evidence="1">
    <location>
        <begin position="1"/>
        <end position="77"/>
    </location>
</feature>
<feature type="compositionally biased region" description="Basic and acidic residues" evidence="1">
    <location>
        <begin position="47"/>
        <end position="62"/>
    </location>
</feature>
<keyword evidence="3" id="KW-1185">Reference proteome</keyword>
<protein>
    <submittedName>
        <fullName evidence="2">Uncharacterized protein</fullName>
    </submittedName>
</protein>
<dbReference type="Proteomes" id="UP001396334">
    <property type="component" value="Unassembled WGS sequence"/>
</dbReference>
<evidence type="ECO:0000256" key="1">
    <source>
        <dbReference type="SAM" id="MobiDB-lite"/>
    </source>
</evidence>
<gene>
    <name evidence="2" type="ORF">V6N11_000330</name>
</gene>
<comment type="caution">
    <text evidence="2">The sequence shown here is derived from an EMBL/GenBank/DDBJ whole genome shotgun (WGS) entry which is preliminary data.</text>
</comment>
<accession>A0ABR2NIQ1</accession>
<evidence type="ECO:0000313" key="2">
    <source>
        <dbReference type="EMBL" id="KAK8976062.1"/>
    </source>
</evidence>
<feature type="compositionally biased region" description="Gly residues" evidence="1">
    <location>
        <begin position="34"/>
        <end position="45"/>
    </location>
</feature>
<sequence>MGLTRFGRHHRRRPETPMTISNGQKARGEAEPGNGWGGDECGGGDDAPNRRRMVAEGDDKLNDSFSSSEGASNDDAFKAQRLGLTQALSH</sequence>
<dbReference type="EMBL" id="JBBPBN010000137">
    <property type="protein sequence ID" value="KAK8976062.1"/>
    <property type="molecule type" value="Genomic_DNA"/>
</dbReference>
<reference evidence="2 3" key="1">
    <citation type="journal article" date="2024" name="G3 (Bethesda)">
        <title>Genome assembly of Hibiscus sabdariffa L. provides insights into metabolisms of medicinal natural products.</title>
        <authorList>
            <person name="Kim T."/>
        </authorList>
    </citation>
    <scope>NUCLEOTIDE SEQUENCE [LARGE SCALE GENOMIC DNA]</scope>
    <source>
        <strain evidence="2">TK-2024</strain>
        <tissue evidence="2">Old leaves</tissue>
    </source>
</reference>
<organism evidence="2 3">
    <name type="scientific">Hibiscus sabdariffa</name>
    <name type="common">roselle</name>
    <dbReference type="NCBI Taxonomy" id="183260"/>
    <lineage>
        <taxon>Eukaryota</taxon>
        <taxon>Viridiplantae</taxon>
        <taxon>Streptophyta</taxon>
        <taxon>Embryophyta</taxon>
        <taxon>Tracheophyta</taxon>
        <taxon>Spermatophyta</taxon>
        <taxon>Magnoliopsida</taxon>
        <taxon>eudicotyledons</taxon>
        <taxon>Gunneridae</taxon>
        <taxon>Pentapetalae</taxon>
        <taxon>rosids</taxon>
        <taxon>malvids</taxon>
        <taxon>Malvales</taxon>
        <taxon>Malvaceae</taxon>
        <taxon>Malvoideae</taxon>
        <taxon>Hibiscus</taxon>
    </lineage>
</organism>
<feature type="compositionally biased region" description="Basic residues" evidence="1">
    <location>
        <begin position="1"/>
        <end position="13"/>
    </location>
</feature>
<evidence type="ECO:0000313" key="3">
    <source>
        <dbReference type="Proteomes" id="UP001396334"/>
    </source>
</evidence>
<name>A0ABR2NIQ1_9ROSI</name>